<dbReference type="OrthoDB" id="100832at2157"/>
<dbReference type="Pfam" id="PF11127">
    <property type="entry name" value="YgaP-like_TM"/>
    <property type="match status" value="1"/>
</dbReference>
<reference evidence="3" key="1">
    <citation type="submission" date="2017-11" db="EMBL/GenBank/DDBJ databases">
        <authorList>
            <person name="Kajale S.C."/>
            <person name="Sharma A."/>
        </authorList>
    </citation>
    <scope>NUCLEOTIDE SEQUENCE</scope>
    <source>
        <strain evidence="3">LS1_42</strain>
    </source>
</reference>
<gene>
    <name evidence="3" type="ORF">CV102_22040</name>
</gene>
<feature type="transmembrane region" description="Helical" evidence="1">
    <location>
        <begin position="37"/>
        <end position="55"/>
    </location>
</feature>
<keyword evidence="1" id="KW-1133">Transmembrane helix</keyword>
<organism evidence="3 4">
    <name type="scientific">Natronococcus pandeyae</name>
    <dbReference type="NCBI Taxonomy" id="2055836"/>
    <lineage>
        <taxon>Archaea</taxon>
        <taxon>Methanobacteriati</taxon>
        <taxon>Methanobacteriota</taxon>
        <taxon>Stenosarchaea group</taxon>
        <taxon>Halobacteria</taxon>
        <taxon>Halobacteriales</taxon>
        <taxon>Natrialbaceae</taxon>
        <taxon>Natronococcus</taxon>
    </lineage>
</organism>
<keyword evidence="1" id="KW-0472">Membrane</keyword>
<dbReference type="InterPro" id="IPR021309">
    <property type="entry name" value="YgaP-like_TM"/>
</dbReference>
<evidence type="ECO:0000256" key="1">
    <source>
        <dbReference type="SAM" id="Phobius"/>
    </source>
</evidence>
<keyword evidence="1" id="KW-0812">Transmembrane</keyword>
<dbReference type="Proteomes" id="UP000766904">
    <property type="component" value="Unassembled WGS sequence"/>
</dbReference>
<dbReference type="RefSeq" id="WP_148860152.1">
    <property type="nucleotide sequence ID" value="NZ_PHNJ01000017.1"/>
</dbReference>
<protein>
    <submittedName>
        <fullName evidence="3">DUF2892 domain-containing protein</fullName>
    </submittedName>
</protein>
<dbReference type="EMBL" id="PHNJ01000017">
    <property type="protein sequence ID" value="TYL36506.1"/>
    <property type="molecule type" value="Genomic_DNA"/>
</dbReference>
<evidence type="ECO:0000313" key="4">
    <source>
        <dbReference type="Proteomes" id="UP000766904"/>
    </source>
</evidence>
<evidence type="ECO:0000313" key="3">
    <source>
        <dbReference type="EMBL" id="TYL36506.1"/>
    </source>
</evidence>
<proteinExistence type="predicted"/>
<comment type="caution">
    <text evidence="3">The sequence shown here is derived from an EMBL/GenBank/DDBJ whole genome shotgun (WGS) entry which is preliminary data.</text>
</comment>
<accession>A0A8J8PX65</accession>
<dbReference type="AlphaFoldDB" id="A0A8J8PX65"/>
<keyword evidence="4" id="KW-1185">Reference proteome</keyword>
<sequence>MQPNVGGMDRNARIVIGTVLVLAGIATLVGFWEIGLIVTGVALLVGAVLLVTGATRKCPINEAAGIDTSE</sequence>
<evidence type="ECO:0000259" key="2">
    <source>
        <dbReference type="Pfam" id="PF11127"/>
    </source>
</evidence>
<name>A0A8J8PX65_9EURY</name>
<feature type="transmembrane region" description="Helical" evidence="1">
    <location>
        <begin position="12"/>
        <end position="31"/>
    </location>
</feature>
<feature type="domain" description="Inner membrane protein YgaP-like transmembrane" evidence="2">
    <location>
        <begin position="1"/>
        <end position="69"/>
    </location>
</feature>